<dbReference type="Gene3D" id="3.40.630.30">
    <property type="match status" value="1"/>
</dbReference>
<dbReference type="PANTHER" id="PTHR43626:SF4">
    <property type="entry name" value="GCN5-RELATED N-ACETYLTRANSFERASE 2, CHLOROPLASTIC"/>
    <property type="match status" value="1"/>
</dbReference>
<comment type="caution">
    <text evidence="4">The sequence shown here is derived from an EMBL/GenBank/DDBJ whole genome shotgun (WGS) entry which is preliminary data.</text>
</comment>
<keyword evidence="5" id="KW-1185">Reference proteome</keyword>
<organism evidence="4 5">
    <name type="scientific">Paenibacillus silagei</name>
    <dbReference type="NCBI Taxonomy" id="1670801"/>
    <lineage>
        <taxon>Bacteria</taxon>
        <taxon>Bacillati</taxon>
        <taxon>Bacillota</taxon>
        <taxon>Bacilli</taxon>
        <taxon>Bacillales</taxon>
        <taxon>Paenibacillaceae</taxon>
        <taxon>Paenibacillus</taxon>
    </lineage>
</organism>
<feature type="domain" description="N-acetyltransferase" evidence="3">
    <location>
        <begin position="1"/>
        <end position="130"/>
    </location>
</feature>
<protein>
    <submittedName>
        <fullName evidence="4">Ribosomal protein S18 acetylase RimI-like enzyme</fullName>
    </submittedName>
</protein>
<dbReference type="InterPro" id="IPR045039">
    <property type="entry name" value="NSI-like"/>
</dbReference>
<dbReference type="PROSITE" id="PS51186">
    <property type="entry name" value="GNAT"/>
    <property type="match status" value="1"/>
</dbReference>
<dbReference type="InterPro" id="IPR000182">
    <property type="entry name" value="GNAT_dom"/>
</dbReference>
<dbReference type="Pfam" id="PF13508">
    <property type="entry name" value="Acetyltransf_7"/>
    <property type="match status" value="1"/>
</dbReference>
<gene>
    <name evidence="4" type="ORF">J2Z70_001466</name>
</gene>
<reference evidence="4 5" key="1">
    <citation type="submission" date="2021-03" db="EMBL/GenBank/DDBJ databases">
        <title>Genomic Encyclopedia of Type Strains, Phase IV (KMG-IV): sequencing the most valuable type-strain genomes for metagenomic binning, comparative biology and taxonomic classification.</title>
        <authorList>
            <person name="Goeker M."/>
        </authorList>
    </citation>
    <scope>NUCLEOTIDE SEQUENCE [LARGE SCALE GENOMIC DNA]</scope>
    <source>
        <strain evidence="4 5">DSM 101953</strain>
    </source>
</reference>
<evidence type="ECO:0000256" key="1">
    <source>
        <dbReference type="ARBA" id="ARBA00022679"/>
    </source>
</evidence>
<dbReference type="InterPro" id="IPR016181">
    <property type="entry name" value="Acyl_CoA_acyltransferase"/>
</dbReference>
<dbReference type="RefSeq" id="WP_245368039.1">
    <property type="nucleotide sequence ID" value="NZ_JAGGLV010000003.1"/>
</dbReference>
<dbReference type="CDD" id="cd04301">
    <property type="entry name" value="NAT_SF"/>
    <property type="match status" value="1"/>
</dbReference>
<dbReference type="PANTHER" id="PTHR43626">
    <property type="entry name" value="ACYL-COA N-ACYLTRANSFERASE"/>
    <property type="match status" value="1"/>
</dbReference>
<name>A0ABS4NPJ0_9BACL</name>
<evidence type="ECO:0000259" key="3">
    <source>
        <dbReference type="PROSITE" id="PS51186"/>
    </source>
</evidence>
<dbReference type="Proteomes" id="UP000773462">
    <property type="component" value="Unassembled WGS sequence"/>
</dbReference>
<evidence type="ECO:0000313" key="4">
    <source>
        <dbReference type="EMBL" id="MBP2111325.1"/>
    </source>
</evidence>
<dbReference type="EMBL" id="JAGGLV010000003">
    <property type="protein sequence ID" value="MBP2111325.1"/>
    <property type="molecule type" value="Genomic_DNA"/>
</dbReference>
<sequence length="130" mass="14771">MIQINLDIRAEEVPGLREAVGWARRDSDYPALFQRCNFWAGARDPAGRLIAFGYVAGIGLEHGYMEDIIIHPDYQRRGVGQQLVKELLNESIRRGLTIVTLTYSREHKEFYEKCGFSPTAAGIWKAEEGK</sequence>
<evidence type="ECO:0000313" key="5">
    <source>
        <dbReference type="Proteomes" id="UP000773462"/>
    </source>
</evidence>
<keyword evidence="1" id="KW-0808">Transferase</keyword>
<proteinExistence type="predicted"/>
<keyword evidence="2" id="KW-0012">Acyltransferase</keyword>
<accession>A0ABS4NPJ0</accession>
<evidence type="ECO:0000256" key="2">
    <source>
        <dbReference type="ARBA" id="ARBA00023315"/>
    </source>
</evidence>
<dbReference type="SUPFAM" id="SSF55729">
    <property type="entry name" value="Acyl-CoA N-acyltransferases (Nat)"/>
    <property type="match status" value="1"/>
</dbReference>